<dbReference type="eggNOG" id="COG2746">
    <property type="taxonomic scope" value="Bacteria"/>
</dbReference>
<keyword evidence="3 4" id="KW-0012">Acyltransferase</keyword>
<dbReference type="NCBIfam" id="NF033082">
    <property type="entry name" value="AAC_3"/>
    <property type="match status" value="1"/>
</dbReference>
<keyword evidence="4" id="KW-0046">Antibiotic resistance</keyword>
<dbReference type="Proteomes" id="UP000000268">
    <property type="component" value="Chromosome"/>
</dbReference>
<keyword evidence="6" id="KW-1185">Reference proteome</keyword>
<evidence type="ECO:0000313" key="6">
    <source>
        <dbReference type="Proteomes" id="UP000000268"/>
    </source>
</evidence>
<evidence type="ECO:0000256" key="4">
    <source>
        <dbReference type="RuleBase" id="RU365031"/>
    </source>
</evidence>
<protein>
    <recommendedName>
        <fullName evidence="4">Aminoglycoside N(3)-acetyltransferase</fullName>
        <ecNumber evidence="4">2.3.1.-</ecNumber>
    </recommendedName>
</protein>
<dbReference type="HOGENOM" id="CLU_060091_1_1_3"/>
<evidence type="ECO:0000313" key="5">
    <source>
        <dbReference type="EMBL" id="ABW28125.1"/>
    </source>
</evidence>
<dbReference type="OrthoDB" id="7330654at2"/>
<comment type="catalytic activity">
    <reaction evidence="4">
        <text>a 2-deoxystreptamine antibiotic + acetyl-CoA = an N(3)-acetyl-2-deoxystreptamine antibiotic + CoA + H(+)</text>
        <dbReference type="Rhea" id="RHEA:12665"/>
        <dbReference type="ChEBI" id="CHEBI:15378"/>
        <dbReference type="ChEBI" id="CHEBI:57287"/>
        <dbReference type="ChEBI" id="CHEBI:57288"/>
        <dbReference type="ChEBI" id="CHEBI:57921"/>
        <dbReference type="ChEBI" id="CHEBI:77452"/>
        <dbReference type="EC" id="2.3.1.81"/>
    </reaction>
</comment>
<reference evidence="5 6" key="1">
    <citation type="journal article" date="2008" name="Proc. Natl. Acad. Sci. U.S.A.">
        <title>Niche adaptation and genome expansion in the chlorophyll d-producing cyanobacterium Acaryochloris marina.</title>
        <authorList>
            <person name="Swingley W.D."/>
            <person name="Chen M."/>
            <person name="Cheung P.C."/>
            <person name="Conrad A.L."/>
            <person name="Dejesa L.C."/>
            <person name="Hao J."/>
            <person name="Honchak B.M."/>
            <person name="Karbach L.E."/>
            <person name="Kurdoglu A."/>
            <person name="Lahiri S."/>
            <person name="Mastrian S.D."/>
            <person name="Miyashita H."/>
            <person name="Page L."/>
            <person name="Ramakrishna P."/>
            <person name="Satoh S."/>
            <person name="Sattley W.M."/>
            <person name="Shimada Y."/>
            <person name="Taylor H.L."/>
            <person name="Tomo T."/>
            <person name="Tsuchiya T."/>
            <person name="Wang Z.T."/>
            <person name="Raymond J."/>
            <person name="Mimuro M."/>
            <person name="Blankenship R.E."/>
            <person name="Touchman J.W."/>
        </authorList>
    </citation>
    <scope>NUCLEOTIDE SEQUENCE [LARGE SCALE GENOMIC DNA]</scope>
    <source>
        <strain evidence="6">MBIC 11017</strain>
    </source>
</reference>
<gene>
    <name evidence="5" type="primary">aacC</name>
    <name evidence="5" type="ordered locus">AM1_3129</name>
</gene>
<dbReference type="GO" id="GO:0046677">
    <property type="term" value="P:response to antibiotic"/>
    <property type="evidence" value="ECO:0007669"/>
    <property type="project" value="UniProtKB-KW"/>
</dbReference>
<dbReference type="InterPro" id="IPR003679">
    <property type="entry name" value="Amioglycoside_AcTrfase"/>
</dbReference>
<dbReference type="EMBL" id="CP000828">
    <property type="protein sequence ID" value="ABW28125.1"/>
    <property type="molecule type" value="Genomic_DNA"/>
</dbReference>
<dbReference type="PANTHER" id="PTHR11104:SF0">
    <property type="entry name" value="SPBETA PROPHAGE-DERIVED AMINOGLYCOSIDE N(3')-ACETYLTRANSFERASE-LIKE PROTEIN YOKD"/>
    <property type="match status" value="1"/>
</dbReference>
<dbReference type="Pfam" id="PF02522">
    <property type="entry name" value="Antibiotic_NAT"/>
    <property type="match status" value="1"/>
</dbReference>
<dbReference type="EC" id="2.3.1.-" evidence="4"/>
<comment type="similarity">
    <text evidence="1 4">Belongs to the antibiotic N-acetyltransferase family.</text>
</comment>
<evidence type="ECO:0000256" key="1">
    <source>
        <dbReference type="ARBA" id="ARBA00006383"/>
    </source>
</evidence>
<evidence type="ECO:0000256" key="3">
    <source>
        <dbReference type="ARBA" id="ARBA00023315"/>
    </source>
</evidence>
<dbReference type="RefSeq" id="WP_012163553.1">
    <property type="nucleotide sequence ID" value="NC_009925.1"/>
</dbReference>
<proteinExistence type="inferred from homology"/>
<sequence length="249" mass="26993">MYISSEQLKQDLINVGVCAGDTLMVHASLRALGPIDGRAEALVRTVLSVLGNQGTLVAYVDFEPTPDIPYFDPQRSPASQEFGVLVEVVRTWPGAVRSLNPGASMVAIGAQAEWLCHGHPLNYGYGPGSPLSKLVEIGGKILLLGSDLNNVTILHYAEHCARLPNKRVIQRTDRMLVDETVVDVGIEEFDTSALVIDAMPTDYFAQITQEFVDARYAHTGRVGNAPSILLPAPEFVSFAIAKMEREFGG</sequence>
<dbReference type="PANTHER" id="PTHR11104">
    <property type="entry name" value="AMINOGLYCOSIDE N3-ACETYLTRANSFERASE"/>
    <property type="match status" value="1"/>
</dbReference>
<evidence type="ECO:0000256" key="2">
    <source>
        <dbReference type="ARBA" id="ARBA00022679"/>
    </source>
</evidence>
<organism evidence="5 6">
    <name type="scientific">Acaryochloris marina (strain MBIC 11017)</name>
    <dbReference type="NCBI Taxonomy" id="329726"/>
    <lineage>
        <taxon>Bacteria</taxon>
        <taxon>Bacillati</taxon>
        <taxon>Cyanobacteriota</taxon>
        <taxon>Cyanophyceae</taxon>
        <taxon>Acaryochloridales</taxon>
        <taxon>Acaryochloridaceae</taxon>
        <taxon>Acaryochloris</taxon>
    </lineage>
</organism>
<dbReference type="GO" id="GO:0046353">
    <property type="term" value="F:aminoglycoside 3-N-acetyltransferase activity"/>
    <property type="evidence" value="ECO:0007669"/>
    <property type="project" value="UniProtKB-EC"/>
</dbReference>
<accession>B0CEM0</accession>
<dbReference type="SUPFAM" id="SSF110710">
    <property type="entry name" value="TTHA0583/YokD-like"/>
    <property type="match status" value="1"/>
</dbReference>
<dbReference type="InterPro" id="IPR028345">
    <property type="entry name" value="Antibiotic_NAT-like"/>
</dbReference>
<dbReference type="AlphaFoldDB" id="B0CEM0"/>
<name>B0CEM0_ACAM1</name>
<dbReference type="KEGG" id="amr:AM1_3129"/>
<keyword evidence="2 4" id="KW-0808">Transferase</keyword>